<evidence type="ECO:0000256" key="2">
    <source>
        <dbReference type="ARBA" id="ARBA00022833"/>
    </source>
</evidence>
<keyword evidence="2" id="KW-0862">Zinc</keyword>
<dbReference type="RefSeq" id="WP_315723960.1">
    <property type="nucleotide sequence ID" value="NZ_JAVUPU010000002.1"/>
</dbReference>
<dbReference type="GO" id="GO:0016853">
    <property type="term" value="F:isomerase activity"/>
    <property type="evidence" value="ECO:0007669"/>
    <property type="project" value="UniProtKB-KW"/>
</dbReference>
<dbReference type="CDD" id="cd07010">
    <property type="entry name" value="cupin_PMI_type_I_N_bac"/>
    <property type="match status" value="1"/>
</dbReference>
<accession>A0ABU3Q4E9</accession>
<dbReference type="PANTHER" id="PTHR42742:SF3">
    <property type="entry name" value="FRUCTOKINASE"/>
    <property type="match status" value="1"/>
</dbReference>
<keyword evidence="4" id="KW-1185">Reference proteome</keyword>
<protein>
    <submittedName>
        <fullName evidence="3">Class I mannose-6-phosphate isomerase</fullName>
    </submittedName>
</protein>
<dbReference type="InterPro" id="IPR014710">
    <property type="entry name" value="RmlC-like_jellyroll"/>
</dbReference>
<dbReference type="InterPro" id="IPR051804">
    <property type="entry name" value="Carb_Metab_Reg_Kinase/Isom"/>
</dbReference>
<proteinExistence type="predicted"/>
<dbReference type="InterPro" id="IPR011051">
    <property type="entry name" value="RmlC_Cupin_sf"/>
</dbReference>
<sequence>MKASRLDKRNVEKVWGRQHLPRAFGADGACPVGEIWFQDRTGGDAELLIKYLLTSEKLSIQVHPDDAVARTRGYKRGKDEAWLIIDAEPGARIGLGLRREMTKEGLRAAALDGSIEDLIDWREARAGDFLYSPAGTIHALGPGLTLIEIQQNVDLTYRLYDYGRPRPLQLDEAIEAARPEPFRAPFQPYRHGPGRQILAEGPAFVVERWTEAAGGQLAGEAKRPVWLIPVAGSGLIDDEPLAPPEVWLVEAQSRVRIDPGSEMLFAYPGDRIIEDLLVDTRRGGGEILPDDRRTYVPPVRISPSFYEDE</sequence>
<evidence type="ECO:0000256" key="1">
    <source>
        <dbReference type="ARBA" id="ARBA00022723"/>
    </source>
</evidence>
<dbReference type="PANTHER" id="PTHR42742">
    <property type="entry name" value="TRANSCRIPTIONAL REPRESSOR MPRA"/>
    <property type="match status" value="1"/>
</dbReference>
<reference evidence="3 4" key="1">
    <citation type="submission" date="2023-05" db="EMBL/GenBank/DDBJ databases">
        <authorList>
            <person name="Guo Y."/>
        </authorList>
    </citation>
    <scope>NUCLEOTIDE SEQUENCE [LARGE SCALE GENOMIC DNA]</scope>
    <source>
        <strain evidence="3 4">GR2756</strain>
    </source>
</reference>
<comment type="caution">
    <text evidence="3">The sequence shown here is derived from an EMBL/GenBank/DDBJ whole genome shotgun (WGS) entry which is preliminary data.</text>
</comment>
<evidence type="ECO:0000313" key="3">
    <source>
        <dbReference type="EMBL" id="MDT9598157.1"/>
    </source>
</evidence>
<dbReference type="EMBL" id="JAVUPU010000002">
    <property type="protein sequence ID" value="MDT9598157.1"/>
    <property type="molecule type" value="Genomic_DNA"/>
</dbReference>
<gene>
    <name evidence="3" type="ORF">RQX22_04225</name>
</gene>
<dbReference type="SUPFAM" id="SSF51182">
    <property type="entry name" value="RmlC-like cupins"/>
    <property type="match status" value="1"/>
</dbReference>
<dbReference type="Proteomes" id="UP001259572">
    <property type="component" value="Unassembled WGS sequence"/>
</dbReference>
<name>A0ABU3Q4E9_9SPHN</name>
<evidence type="ECO:0000313" key="4">
    <source>
        <dbReference type="Proteomes" id="UP001259572"/>
    </source>
</evidence>
<dbReference type="Gene3D" id="2.60.120.10">
    <property type="entry name" value="Jelly Rolls"/>
    <property type="match status" value="1"/>
</dbReference>
<organism evidence="3 4">
    <name type="scientific">Sphingosinicella rhizophila</name>
    <dbReference type="NCBI Taxonomy" id="3050082"/>
    <lineage>
        <taxon>Bacteria</taxon>
        <taxon>Pseudomonadati</taxon>
        <taxon>Pseudomonadota</taxon>
        <taxon>Alphaproteobacteria</taxon>
        <taxon>Sphingomonadales</taxon>
        <taxon>Sphingosinicellaceae</taxon>
        <taxon>Sphingosinicella</taxon>
    </lineage>
</organism>
<keyword evidence="3" id="KW-0413">Isomerase</keyword>
<keyword evidence="1" id="KW-0479">Metal-binding</keyword>